<evidence type="ECO:0000313" key="4">
    <source>
        <dbReference type="Proteomes" id="UP000184001"/>
    </source>
</evidence>
<dbReference type="GO" id="GO:0016491">
    <property type="term" value="F:oxidoreductase activity"/>
    <property type="evidence" value="ECO:0007669"/>
    <property type="project" value="UniProtKB-KW"/>
</dbReference>
<dbReference type="RefSeq" id="WP_020001150.1">
    <property type="nucleotide sequence ID" value="NZ_CP192217.1"/>
</dbReference>
<evidence type="ECO:0000259" key="1">
    <source>
        <dbReference type="Pfam" id="PF00881"/>
    </source>
</evidence>
<dbReference type="EMBL" id="FQZR01000002">
    <property type="protein sequence ID" value="SHI45899.1"/>
    <property type="molecule type" value="Genomic_DNA"/>
</dbReference>
<dbReference type="PANTHER" id="PTHR43543:SF1">
    <property type="entry name" value="MALONIC SEMIALDEHYDE REDUCTASE RUTE-RELATED"/>
    <property type="match status" value="1"/>
</dbReference>
<dbReference type="InterPro" id="IPR000415">
    <property type="entry name" value="Nitroreductase-like"/>
</dbReference>
<name>A0A8G2C6I3_9BACT</name>
<feature type="domain" description="Nitroreductase" evidence="1">
    <location>
        <begin position="10"/>
        <end position="188"/>
    </location>
</feature>
<gene>
    <name evidence="2" type="ORF">AB2Z07_15355</name>
    <name evidence="3" type="ORF">SAMN05660830_00009</name>
</gene>
<organism evidence="3 4">
    <name type="scientific">Halodesulfovibrio aestuarii</name>
    <dbReference type="NCBI Taxonomy" id="126333"/>
    <lineage>
        <taxon>Bacteria</taxon>
        <taxon>Pseudomonadati</taxon>
        <taxon>Thermodesulfobacteriota</taxon>
        <taxon>Desulfovibrionia</taxon>
        <taxon>Desulfovibrionales</taxon>
        <taxon>Desulfovibrionaceae</taxon>
        <taxon>Halodesulfovibrio</taxon>
    </lineage>
</organism>
<accession>A0A8G2C6I3</accession>
<dbReference type="PANTHER" id="PTHR43543">
    <property type="entry name" value="MALONIC SEMIALDEHYDE REDUCTASE RUTE-RELATED"/>
    <property type="match status" value="1"/>
</dbReference>
<comment type="caution">
    <text evidence="3">The sequence shown here is derived from an EMBL/GenBank/DDBJ whole genome shotgun (WGS) entry which is preliminary data.</text>
</comment>
<keyword evidence="5" id="KW-1185">Reference proteome</keyword>
<dbReference type="EC" id="1.7.1.-" evidence="2"/>
<dbReference type="Proteomes" id="UP001568358">
    <property type="component" value="Unassembled WGS sequence"/>
</dbReference>
<reference evidence="3 4" key="1">
    <citation type="submission" date="2016-11" db="EMBL/GenBank/DDBJ databases">
        <authorList>
            <person name="Varghese N."/>
            <person name="Submissions S."/>
        </authorList>
    </citation>
    <scope>NUCLEOTIDE SEQUENCE [LARGE SCALE GENOMIC DNA]</scope>
    <source>
        <strain evidence="3 4">DSM 17919</strain>
    </source>
</reference>
<dbReference type="SUPFAM" id="SSF55469">
    <property type="entry name" value="FMN-dependent nitroreductase-like"/>
    <property type="match status" value="1"/>
</dbReference>
<proteinExistence type="predicted"/>
<evidence type="ECO:0000313" key="2">
    <source>
        <dbReference type="EMBL" id="MEZ6854881.1"/>
    </source>
</evidence>
<sequence length="212" mass="24585">MEKTFKQILQHRRAINFFDPERDVPEALLRELVEDATHSPSSFNLQPWNIMVLRDKEEKMRLQKLAMNQLKVSEAPVTLIILADTKAWHKDNEAFKLVKKHKLQDGELKEDQIDWFHGVCERLYGKSHDSELAFAVKNTAFFAMSLMYAAAARGLETHPMDGFDHDGVKKEFNIPENYWVPLLLAVGHHAKNAEVLPKKKRKSYDELVLSFD</sequence>
<dbReference type="Gene3D" id="3.40.109.10">
    <property type="entry name" value="NADH Oxidase"/>
    <property type="match status" value="1"/>
</dbReference>
<dbReference type="Pfam" id="PF00881">
    <property type="entry name" value="Nitroreductase"/>
    <property type="match status" value="1"/>
</dbReference>
<reference evidence="2 5" key="2">
    <citation type="submission" date="2024-07" db="EMBL/GenBank/DDBJ databases">
        <title>Active virus-host system and metabolic interactions in a Lokiarchaeon culture.</title>
        <authorList>
            <person name="Ponce Toledo R.I."/>
            <person name="Rodrigues Oliveira T."/>
            <person name="Schleper C."/>
        </authorList>
    </citation>
    <scope>NUCLEOTIDE SEQUENCE [LARGE SCALE GENOMIC DNA]</scope>
    <source>
        <strain evidence="2 5">B35</strain>
    </source>
</reference>
<protein>
    <submittedName>
        <fullName evidence="2 3">Nitroreductase</fullName>
        <ecNumber evidence="2">1.7.1.-</ecNumber>
    </submittedName>
</protein>
<evidence type="ECO:0000313" key="3">
    <source>
        <dbReference type="EMBL" id="SHI45899.1"/>
    </source>
</evidence>
<keyword evidence="2" id="KW-0560">Oxidoreductase</keyword>
<dbReference type="InterPro" id="IPR050461">
    <property type="entry name" value="Nitroreductase_HadB/RutE"/>
</dbReference>
<evidence type="ECO:0000313" key="5">
    <source>
        <dbReference type="Proteomes" id="UP001568358"/>
    </source>
</evidence>
<dbReference type="InterPro" id="IPR029479">
    <property type="entry name" value="Nitroreductase"/>
</dbReference>
<dbReference type="CDD" id="cd02137">
    <property type="entry name" value="MhqN-like"/>
    <property type="match status" value="1"/>
</dbReference>
<dbReference type="AlphaFoldDB" id="A0A8G2C6I3"/>
<dbReference type="EMBL" id="JBFSOO010000016">
    <property type="protein sequence ID" value="MEZ6854881.1"/>
    <property type="molecule type" value="Genomic_DNA"/>
</dbReference>
<dbReference type="Proteomes" id="UP000184001">
    <property type="component" value="Unassembled WGS sequence"/>
</dbReference>